<gene>
    <name evidence="2" type="ORF">EHV08_00130</name>
</gene>
<feature type="chain" id="PRO_5019371929" evidence="1">
    <location>
        <begin position="22"/>
        <end position="705"/>
    </location>
</feature>
<accession>A0A432LIV4</accession>
<dbReference type="RefSeq" id="WP_126677432.1">
    <property type="nucleotide sequence ID" value="NZ_RYYU01000001.1"/>
</dbReference>
<evidence type="ECO:0000313" key="3">
    <source>
        <dbReference type="Proteomes" id="UP000278983"/>
    </source>
</evidence>
<reference evidence="2 3" key="1">
    <citation type="submission" date="2018-12" db="EMBL/GenBank/DDBJ databases">
        <title>Genome sequencing of Prevotella sp. KCOM 3155 (= JS262).</title>
        <authorList>
            <person name="Kook J.-K."/>
            <person name="Park S.-N."/>
            <person name="Lim Y.K."/>
        </authorList>
    </citation>
    <scope>NUCLEOTIDE SEQUENCE [LARGE SCALE GENOMIC DNA]</scope>
    <source>
        <strain evidence="2 3">KCOM 3155</strain>
    </source>
</reference>
<comment type="caution">
    <text evidence="2">The sequence shown here is derived from an EMBL/GenBank/DDBJ whole genome shotgun (WGS) entry which is preliminary data.</text>
</comment>
<dbReference type="Proteomes" id="UP000278983">
    <property type="component" value="Unassembled WGS sequence"/>
</dbReference>
<organism evidence="2 3">
    <name type="scientific">Prevotella koreensis</name>
    <dbReference type="NCBI Taxonomy" id="2490854"/>
    <lineage>
        <taxon>Bacteria</taxon>
        <taxon>Pseudomonadati</taxon>
        <taxon>Bacteroidota</taxon>
        <taxon>Bacteroidia</taxon>
        <taxon>Bacteroidales</taxon>
        <taxon>Prevotellaceae</taxon>
        <taxon>Prevotella</taxon>
    </lineage>
</organism>
<dbReference type="EMBL" id="RYYU01000001">
    <property type="protein sequence ID" value="RUL58328.1"/>
    <property type="molecule type" value="Genomic_DNA"/>
</dbReference>
<evidence type="ECO:0000256" key="1">
    <source>
        <dbReference type="SAM" id="SignalP"/>
    </source>
</evidence>
<dbReference type="OrthoDB" id="1015937at2"/>
<evidence type="ECO:0000313" key="2">
    <source>
        <dbReference type="EMBL" id="RUL58328.1"/>
    </source>
</evidence>
<sequence>MKTIISIFVGLIMPLCMSAQLVVDTSTEYSIDNDGCKTELFLPQYMGYEHFKTSEGVMIYAPAYNRNNTDEQTVTVTFVYDYDANKATPLGITAYNKEQGVIVVDKSGKEATFTCQMPAGTYDMHAMFKGKPTGTYVVFKENVEITDGITITFVKDEANVPLTFKFFDENSTPLTLDQYENGAVAVAGNVNSYRSYTFFSLKGMGVVHTIIGGPYRIKGYDVDYYFNAISNRFTLLHTANMRSKINNATYFFKFETPLTASATISSKPEDLQCYKQKFVPTPEGDKNANAHIYGCRVWCTYDGKWLLSSKSENKNMVLPNNETVLYIDLPEHENGGFNVMVNPMMGDVYAEANNQYHHIIGLPVAGNSKTSLHFIDYGYDVTDGFIVPVGGGTPVVYPGNPALSWKLYGASSQYIYGNSCPLLSVKSKDYNGKSTKLLTYLGRYGEVYEADRKTVVKNENADGDFKTHTFTQENIKVDDMAGKNVTVVRHKAKGDDITAPSIQMLRFITSDGQITDRIDDAGSGMLEFVAGDMQYHHDDNSANMRYYDCKPINSVEVSYSEHGADSWTTLQANIVPEKFFMPGFGYFYRASLASINGKGKWYDLCIKLDDAIGNTHTQTLMPAFFVKGNTSGLDEIGKSECNDIIYFDGRIIFSQPVSVAIYSLDGRCVKTSYATVVETAEMFGGIYIVKATTDDGHVFFKKITI</sequence>
<name>A0A432LIV4_9BACT</name>
<dbReference type="AlphaFoldDB" id="A0A432LIV4"/>
<feature type="signal peptide" evidence="1">
    <location>
        <begin position="1"/>
        <end position="21"/>
    </location>
</feature>
<keyword evidence="3" id="KW-1185">Reference proteome</keyword>
<proteinExistence type="predicted"/>
<protein>
    <submittedName>
        <fullName evidence="2">T9SS type A sorting domain-containing protein</fullName>
    </submittedName>
</protein>
<keyword evidence="1" id="KW-0732">Signal</keyword>